<dbReference type="Gene3D" id="3.40.50.720">
    <property type="entry name" value="NAD(P)-binding Rossmann-like Domain"/>
    <property type="match status" value="1"/>
</dbReference>
<accession>A0ABS8P9F9</accession>
<dbReference type="EMBL" id="JAJNDB010000001">
    <property type="protein sequence ID" value="MCD2193659.1"/>
    <property type="molecule type" value="Genomic_DNA"/>
</dbReference>
<evidence type="ECO:0000259" key="4">
    <source>
        <dbReference type="SMART" id="SM00822"/>
    </source>
</evidence>
<dbReference type="SMART" id="SM00822">
    <property type="entry name" value="PKS_KR"/>
    <property type="match status" value="1"/>
</dbReference>
<dbReference type="RefSeq" id="WP_230732011.1">
    <property type="nucleotide sequence ID" value="NZ_JAJNDB010000001.1"/>
</dbReference>
<dbReference type="PANTHER" id="PTHR44196">
    <property type="entry name" value="DEHYDROGENASE/REDUCTASE SDR FAMILY MEMBER 7B"/>
    <property type="match status" value="1"/>
</dbReference>
<evidence type="ECO:0000313" key="5">
    <source>
        <dbReference type="EMBL" id="MCD2193659.1"/>
    </source>
</evidence>
<reference evidence="5 6" key="1">
    <citation type="submission" date="2021-11" db="EMBL/GenBank/DDBJ databases">
        <title>Draft genome sequence of Actinomycetospora sp. SF1 isolated from the rhizosphere soil.</title>
        <authorList>
            <person name="Duangmal K."/>
            <person name="Chantavorakit T."/>
        </authorList>
    </citation>
    <scope>NUCLEOTIDE SEQUENCE [LARGE SCALE GENOMIC DNA]</scope>
    <source>
        <strain evidence="5 6">TBRC 5722</strain>
    </source>
</reference>
<comment type="similarity">
    <text evidence="1">Belongs to the short-chain dehydrogenases/reductases (SDR) family.</text>
</comment>
<dbReference type="InterPro" id="IPR002347">
    <property type="entry name" value="SDR_fam"/>
</dbReference>
<dbReference type="SUPFAM" id="SSF51735">
    <property type="entry name" value="NAD(P)-binding Rossmann-fold domains"/>
    <property type="match status" value="1"/>
</dbReference>
<gene>
    <name evidence="5" type="ORF">LQ327_09730</name>
</gene>
<protein>
    <submittedName>
        <fullName evidence="5">SDR family NAD(P)-dependent oxidoreductase</fullName>
    </submittedName>
</protein>
<evidence type="ECO:0000313" key="6">
    <source>
        <dbReference type="Proteomes" id="UP001199469"/>
    </source>
</evidence>
<organism evidence="5 6">
    <name type="scientific">Actinomycetospora endophytica</name>
    <dbReference type="NCBI Taxonomy" id="2291215"/>
    <lineage>
        <taxon>Bacteria</taxon>
        <taxon>Bacillati</taxon>
        <taxon>Actinomycetota</taxon>
        <taxon>Actinomycetes</taxon>
        <taxon>Pseudonocardiales</taxon>
        <taxon>Pseudonocardiaceae</taxon>
        <taxon>Actinomycetospora</taxon>
    </lineage>
</organism>
<dbReference type="InterPro" id="IPR036291">
    <property type="entry name" value="NAD(P)-bd_dom_sf"/>
</dbReference>
<dbReference type="PANTHER" id="PTHR44196:SF1">
    <property type="entry name" value="DEHYDROGENASE_REDUCTASE SDR FAMILY MEMBER 7B"/>
    <property type="match status" value="1"/>
</dbReference>
<feature type="domain" description="Ketoreductase" evidence="4">
    <location>
        <begin position="16"/>
        <end position="192"/>
    </location>
</feature>
<evidence type="ECO:0000256" key="1">
    <source>
        <dbReference type="ARBA" id="ARBA00006484"/>
    </source>
</evidence>
<comment type="caution">
    <text evidence="5">The sequence shown here is derived from an EMBL/GenBank/DDBJ whole genome shotgun (WGS) entry which is preliminary data.</text>
</comment>
<sequence length="193" mass="19767">METVIVDFPAVGLTGRVVVVTGASSGIGAATARGLHGAGTHPVLVARRAERLEQLSAELGGAVAVPVDVTDPAAAQRVVTAALERHGRLDGLVNNAGVSLHGSLLDTDLDPYSEVLRLNVVALLGLMQAVVPAMRAAGFGRIVNVSSGTTTRFAPPGARGLCLQQGGGEHARLQHPPRPATPRTAHRAGGRRP</sequence>
<keyword evidence="2" id="KW-0560">Oxidoreductase</keyword>
<dbReference type="Proteomes" id="UP001199469">
    <property type="component" value="Unassembled WGS sequence"/>
</dbReference>
<dbReference type="InterPro" id="IPR057326">
    <property type="entry name" value="KR_dom"/>
</dbReference>
<proteinExistence type="inferred from homology"/>
<evidence type="ECO:0000256" key="2">
    <source>
        <dbReference type="ARBA" id="ARBA00023002"/>
    </source>
</evidence>
<keyword evidence="6" id="KW-1185">Reference proteome</keyword>
<evidence type="ECO:0000256" key="3">
    <source>
        <dbReference type="SAM" id="MobiDB-lite"/>
    </source>
</evidence>
<feature type="compositionally biased region" description="Basic residues" evidence="3">
    <location>
        <begin position="184"/>
        <end position="193"/>
    </location>
</feature>
<dbReference type="Pfam" id="PF00106">
    <property type="entry name" value="adh_short"/>
    <property type="match status" value="1"/>
</dbReference>
<feature type="region of interest" description="Disordered" evidence="3">
    <location>
        <begin position="163"/>
        <end position="193"/>
    </location>
</feature>
<name>A0ABS8P9F9_9PSEU</name>
<dbReference type="PRINTS" id="PR00081">
    <property type="entry name" value="GDHRDH"/>
</dbReference>